<gene>
    <name evidence="2" type="ORF">GT755_29120</name>
</gene>
<proteinExistence type="predicted"/>
<dbReference type="AlphaFoldDB" id="A0A7C9N3W0"/>
<reference evidence="2 3" key="1">
    <citation type="submission" date="2020-01" db="EMBL/GenBank/DDBJ databases">
        <title>Herbidospora sp. NEAU-GS84 nov., a novel actinomycete isolated from soil.</title>
        <authorList>
            <person name="Han L."/>
        </authorList>
    </citation>
    <scope>NUCLEOTIDE SEQUENCE [LARGE SCALE GENOMIC DNA]</scope>
    <source>
        <strain evidence="2 3">NEAU-GS84</strain>
    </source>
</reference>
<evidence type="ECO:0000313" key="3">
    <source>
        <dbReference type="Proteomes" id="UP000479526"/>
    </source>
</evidence>
<organism evidence="2 3">
    <name type="scientific">Herbidospora solisilvae</name>
    <dbReference type="NCBI Taxonomy" id="2696284"/>
    <lineage>
        <taxon>Bacteria</taxon>
        <taxon>Bacillati</taxon>
        <taxon>Actinomycetota</taxon>
        <taxon>Actinomycetes</taxon>
        <taxon>Streptosporangiales</taxon>
        <taxon>Streptosporangiaceae</taxon>
        <taxon>Herbidospora</taxon>
    </lineage>
</organism>
<evidence type="ECO:0000256" key="1">
    <source>
        <dbReference type="SAM" id="MobiDB-lite"/>
    </source>
</evidence>
<feature type="region of interest" description="Disordered" evidence="1">
    <location>
        <begin position="57"/>
        <end position="157"/>
    </location>
</feature>
<feature type="region of interest" description="Disordered" evidence="1">
    <location>
        <begin position="1"/>
        <end position="45"/>
    </location>
</feature>
<dbReference type="RefSeq" id="WP_161482770.1">
    <property type="nucleotide sequence ID" value="NZ_WXEW01000009.1"/>
</dbReference>
<dbReference type="Proteomes" id="UP000479526">
    <property type="component" value="Unassembled WGS sequence"/>
</dbReference>
<comment type="caution">
    <text evidence="2">The sequence shown here is derived from an EMBL/GenBank/DDBJ whole genome shotgun (WGS) entry which is preliminary data.</text>
</comment>
<sequence length="157" mass="16332">MPKLRGSSGDGLDGRTALDRFEESSREMALRAAENMERSNIPGASQCADALRRAYDSAGAQLSEAQSSSSRGSKALEVGIGTEGRADLSATKSLGNNMLDKGTEKTKFGSGISLGGGFPEQKDTPDSRLEQQTTLKGGTGASTSAPSNWLKSGTRLS</sequence>
<name>A0A7C9N3W0_9ACTN</name>
<feature type="compositionally biased region" description="Basic and acidic residues" evidence="1">
    <location>
        <begin position="120"/>
        <end position="129"/>
    </location>
</feature>
<evidence type="ECO:0000313" key="2">
    <source>
        <dbReference type="EMBL" id="NAS25730.1"/>
    </source>
</evidence>
<feature type="compositionally biased region" description="Polar residues" evidence="1">
    <location>
        <begin position="63"/>
        <end position="72"/>
    </location>
</feature>
<accession>A0A7C9N3W0</accession>
<feature type="compositionally biased region" description="Basic and acidic residues" evidence="1">
    <location>
        <begin position="12"/>
        <end position="37"/>
    </location>
</feature>
<protein>
    <submittedName>
        <fullName evidence="2">Uncharacterized protein</fullName>
    </submittedName>
</protein>
<keyword evidence="3" id="KW-1185">Reference proteome</keyword>
<dbReference type="EMBL" id="WXEW01000009">
    <property type="protein sequence ID" value="NAS25730.1"/>
    <property type="molecule type" value="Genomic_DNA"/>
</dbReference>
<feature type="compositionally biased region" description="Polar residues" evidence="1">
    <location>
        <begin position="130"/>
        <end position="157"/>
    </location>
</feature>